<dbReference type="Pfam" id="PF03841">
    <property type="entry name" value="SelA"/>
    <property type="match status" value="1"/>
</dbReference>
<dbReference type="AlphaFoldDB" id="A0A2R5EPB4"/>
<dbReference type="Proteomes" id="UP000245202">
    <property type="component" value="Unassembled WGS sequence"/>
</dbReference>
<evidence type="ECO:0000313" key="6">
    <source>
        <dbReference type="Proteomes" id="UP000245202"/>
    </source>
</evidence>
<evidence type="ECO:0000256" key="2">
    <source>
        <dbReference type="ARBA" id="ARBA00022898"/>
    </source>
</evidence>
<accession>A0A2R5EPB4</accession>
<protein>
    <recommendedName>
        <fullName evidence="7">Selenocysteine synthase</fullName>
    </recommendedName>
</protein>
<comment type="cofactor">
    <cofactor evidence="1 4">
        <name>pyridoxal 5'-phosphate</name>
        <dbReference type="ChEBI" id="CHEBI:597326"/>
    </cofactor>
</comment>
<evidence type="ECO:0008006" key="7">
    <source>
        <dbReference type="Google" id="ProtNLM"/>
    </source>
</evidence>
<dbReference type="InterPro" id="IPR015424">
    <property type="entry name" value="PyrdxlP-dep_Trfase"/>
</dbReference>
<evidence type="ECO:0000313" key="5">
    <source>
        <dbReference type="EMBL" id="GBG08546.1"/>
    </source>
</evidence>
<evidence type="ECO:0000256" key="4">
    <source>
        <dbReference type="PIRSR" id="PIRSR618319-50"/>
    </source>
</evidence>
<dbReference type="SUPFAM" id="SSF53383">
    <property type="entry name" value="PLP-dependent transferases"/>
    <property type="match status" value="1"/>
</dbReference>
<keyword evidence="2 4" id="KW-0663">Pyridoxal phosphate</keyword>
<dbReference type="InterPro" id="IPR018319">
    <property type="entry name" value="SelA-like"/>
</dbReference>
<gene>
    <name evidence="5" type="ORF">PAT3040_03133</name>
</gene>
<dbReference type="Gene3D" id="3.40.640.10">
    <property type="entry name" value="Type I PLP-dependent aspartate aminotransferase-like (Major domain)"/>
    <property type="match status" value="1"/>
</dbReference>
<dbReference type="EMBL" id="BDQX01000171">
    <property type="protein sequence ID" value="GBG08546.1"/>
    <property type="molecule type" value="Genomic_DNA"/>
</dbReference>
<comment type="similarity">
    <text evidence="3">Belongs to the SelA family.</text>
</comment>
<name>A0A2R5EPB4_9BACL</name>
<dbReference type="PANTHER" id="PTHR32328:SF0">
    <property type="entry name" value="L-SERYL-TRNA(SEC) SELENIUM TRANSFERASE"/>
    <property type="match status" value="1"/>
</dbReference>
<evidence type="ECO:0000256" key="1">
    <source>
        <dbReference type="ARBA" id="ARBA00001933"/>
    </source>
</evidence>
<proteinExistence type="inferred from homology"/>
<evidence type="ECO:0000256" key="3">
    <source>
        <dbReference type="ARBA" id="ARBA00044507"/>
    </source>
</evidence>
<dbReference type="GO" id="GO:0004125">
    <property type="term" value="F:L-seryl-tRNA(Sec) selenium transferase activity"/>
    <property type="evidence" value="ECO:0007669"/>
    <property type="project" value="TreeGrafter"/>
</dbReference>
<dbReference type="InterPro" id="IPR015421">
    <property type="entry name" value="PyrdxlP-dep_Trfase_major"/>
</dbReference>
<dbReference type="PANTHER" id="PTHR32328">
    <property type="entry name" value="L-SERYL-TRNA(SEC) SELENIUM TRANSFERASE"/>
    <property type="match status" value="1"/>
</dbReference>
<comment type="caution">
    <text evidence="5">The sequence shown here is derived from an EMBL/GenBank/DDBJ whole genome shotgun (WGS) entry which is preliminary data.</text>
</comment>
<reference evidence="5 6" key="1">
    <citation type="submission" date="2017-08" db="EMBL/GenBank/DDBJ databases">
        <title>Substantial Increase in Enzyme Production by Combined Drug-Resistance Mutations in Paenibacillus agaridevorans.</title>
        <authorList>
            <person name="Tanaka Y."/>
            <person name="Funane K."/>
            <person name="Hosaka T."/>
            <person name="Shiwa Y."/>
            <person name="Fujita N."/>
            <person name="Miyazaki T."/>
            <person name="Yoshikawa H."/>
            <person name="Murakami K."/>
            <person name="Kasahara K."/>
            <person name="Inaoka T."/>
            <person name="Hiraga Y."/>
            <person name="Ochi K."/>
        </authorList>
    </citation>
    <scope>NUCLEOTIDE SEQUENCE [LARGE SCALE GENOMIC DNA]</scope>
    <source>
        <strain evidence="5 6">T-3040</strain>
    </source>
</reference>
<sequence length="341" mass="37006">MAAEVLAAMNEAAGAFVDIHKFHAKSGERIAELFGVEAACITSGASAGIAISAAACMTRGNAKKIIQLPDTTGIPDEALMLKSHRILYDQALRVSGAKISEIGEISKVSIRQIEEAVSDNTALFFYIAAAEQVKGSLSLADIIRVMRRNQIPIVVDAAAELPPLNNVSKYLEQGADLVIISGGKEIRGPQSSGLILGRRELIEACIANSSPNFSIGRSMKTDKETIAGLVKAVELFIRKDYVQEMRRWEAMVSNIVESLSPILGTHVRRGFSKEPGVQPAHIPRVFLKPTASTAQELQNRLMMMVPIIYTNIQEDELVINPQCLEDDEVAQVIEAIMALLE</sequence>
<keyword evidence="6" id="KW-1185">Reference proteome</keyword>
<feature type="modified residue" description="N6-(pyridoxal phosphate)lysine" evidence="4">
    <location>
        <position position="184"/>
    </location>
</feature>
<organism evidence="5 6">
    <name type="scientific">Paenibacillus agaridevorans</name>
    <dbReference type="NCBI Taxonomy" id="171404"/>
    <lineage>
        <taxon>Bacteria</taxon>
        <taxon>Bacillati</taxon>
        <taxon>Bacillota</taxon>
        <taxon>Bacilli</taxon>
        <taxon>Bacillales</taxon>
        <taxon>Paenibacillaceae</taxon>
        <taxon>Paenibacillus</taxon>
    </lineage>
</organism>